<feature type="compositionally biased region" description="Basic and acidic residues" evidence="1">
    <location>
        <begin position="486"/>
        <end position="497"/>
    </location>
</feature>
<feature type="region of interest" description="Disordered" evidence="1">
    <location>
        <begin position="76"/>
        <end position="189"/>
    </location>
</feature>
<feature type="domain" description="Peptidoglycan binding-like" evidence="3">
    <location>
        <begin position="432"/>
        <end position="487"/>
    </location>
</feature>
<proteinExistence type="predicted"/>
<dbReference type="EMBL" id="GG657754">
    <property type="protein sequence ID" value="EFL26519.1"/>
    <property type="molecule type" value="Genomic_DNA"/>
</dbReference>
<dbReference type="SUPFAM" id="SSF47090">
    <property type="entry name" value="PGBD-like"/>
    <property type="match status" value="1"/>
</dbReference>
<gene>
    <name evidence="4" type="ORF">SSOG_06233</name>
</gene>
<keyword evidence="2" id="KW-0472">Membrane</keyword>
<feature type="compositionally biased region" description="Pro residues" evidence="1">
    <location>
        <begin position="375"/>
        <end position="393"/>
    </location>
</feature>
<accession>D9WW63</accession>
<organism evidence="4 5">
    <name type="scientific">Streptomyces himastatinicus ATCC 53653</name>
    <dbReference type="NCBI Taxonomy" id="457427"/>
    <lineage>
        <taxon>Bacteria</taxon>
        <taxon>Bacillati</taxon>
        <taxon>Actinomycetota</taxon>
        <taxon>Actinomycetes</taxon>
        <taxon>Kitasatosporales</taxon>
        <taxon>Streptomycetaceae</taxon>
        <taxon>Streptomyces</taxon>
        <taxon>Streptomyces violaceusniger group</taxon>
    </lineage>
</organism>
<reference evidence="4 5" key="1">
    <citation type="submission" date="2009-02" db="EMBL/GenBank/DDBJ databases">
        <title>Annotation of Streptomyces hygroscopicus strain ATCC 53653.</title>
        <authorList>
            <consortium name="The Broad Institute Genome Sequencing Platform"/>
            <consortium name="Broad Institute Microbial Sequencing Center"/>
            <person name="Fischbach M."/>
            <person name="Godfrey P."/>
            <person name="Ward D."/>
            <person name="Young S."/>
            <person name="Zeng Q."/>
            <person name="Koehrsen M."/>
            <person name="Alvarado L."/>
            <person name="Berlin A.M."/>
            <person name="Bochicchio J."/>
            <person name="Borenstein D."/>
            <person name="Chapman S.B."/>
            <person name="Chen Z."/>
            <person name="Engels R."/>
            <person name="Freedman E."/>
            <person name="Gellesch M."/>
            <person name="Goldberg J."/>
            <person name="Griggs A."/>
            <person name="Gujja S."/>
            <person name="Heilman E.R."/>
            <person name="Heiman D.I."/>
            <person name="Hepburn T.A."/>
            <person name="Howarth C."/>
            <person name="Jen D."/>
            <person name="Larson L."/>
            <person name="Lewis B."/>
            <person name="Mehta T."/>
            <person name="Park D."/>
            <person name="Pearson M."/>
            <person name="Richards J."/>
            <person name="Roberts A."/>
            <person name="Saif S."/>
            <person name="Shea T.D."/>
            <person name="Shenoy N."/>
            <person name="Sisk P."/>
            <person name="Stolte C."/>
            <person name="Sykes S.N."/>
            <person name="Thomson T."/>
            <person name="Walk T."/>
            <person name="White J."/>
            <person name="Yandava C."/>
            <person name="Straight P."/>
            <person name="Clardy J."/>
            <person name="Hung D."/>
            <person name="Kolter R."/>
            <person name="Mekalanos J."/>
            <person name="Walker S."/>
            <person name="Walsh C.T."/>
            <person name="Wieland-Brown L.C."/>
            <person name="Haas B."/>
            <person name="Nusbaum C."/>
            <person name="Birren B."/>
        </authorList>
    </citation>
    <scope>NUCLEOTIDE SEQUENCE [LARGE SCALE GENOMIC DNA]</scope>
    <source>
        <strain evidence="4 5">ATCC 53653</strain>
    </source>
</reference>
<keyword evidence="2" id="KW-1133">Transmembrane helix</keyword>
<dbReference type="InterPro" id="IPR036366">
    <property type="entry name" value="PGBDSf"/>
</dbReference>
<feature type="region of interest" description="Disordered" evidence="1">
    <location>
        <begin position="255"/>
        <end position="285"/>
    </location>
</feature>
<feature type="compositionally biased region" description="Low complexity" evidence="1">
    <location>
        <begin position="343"/>
        <end position="374"/>
    </location>
</feature>
<keyword evidence="2" id="KW-0812">Transmembrane</keyword>
<feature type="region of interest" description="Disordered" evidence="1">
    <location>
        <begin position="476"/>
        <end position="497"/>
    </location>
</feature>
<feature type="compositionally biased region" description="Low complexity" evidence="1">
    <location>
        <begin position="145"/>
        <end position="162"/>
    </location>
</feature>
<feature type="compositionally biased region" description="Basic and acidic residues" evidence="1">
    <location>
        <begin position="129"/>
        <end position="144"/>
    </location>
</feature>
<evidence type="ECO:0000256" key="1">
    <source>
        <dbReference type="SAM" id="MobiDB-lite"/>
    </source>
</evidence>
<feature type="compositionally biased region" description="Basic and acidic residues" evidence="1">
    <location>
        <begin position="394"/>
        <end position="405"/>
    </location>
</feature>
<feature type="compositionally biased region" description="Low complexity" evidence="1">
    <location>
        <begin position="104"/>
        <end position="116"/>
    </location>
</feature>
<evidence type="ECO:0000313" key="4">
    <source>
        <dbReference type="EMBL" id="EFL26519.1"/>
    </source>
</evidence>
<sequence>MRPLCPVTVGRAGSSVTHPAPLLTTNACAEADQMRIIAASYREGNFVTADSCPHCYAPFRANGRPSCACAARATTAGPATGPVTGETSAQTTDDQTTDAREAAAPRAADQPRAVRPYLRLSGDRGSGPRPRDVGKFFRKGKGEAEPAAGETTATEATAAQAAPRHDQGPRTGPPPGLRTGRVPGGEGNAADETQVIDRIAPITPVDRITPGGPVDRTRVIDRITAAGRRDSAARTAAGGAATGAVSGSVVGAATGDGHGGGISSETVSSSDGGGGGRRRKSRRKPVATAVAGAAAVVVAGTLAFTTGLLGGNKDGNGKRSDSALGDTQTSVPDEPPTEDEGATPSRRSTPSKKPSASPSPAKPPSASRNQDRATPPAPRTPSAPPTTRPTTPPEPDRPSTPDKPRQPTKPPSTEPSKTAEPTGPPVLREGDSGAEVTELQKRLTQLLIYIGVADGEYDDGVKDAVAAYQDRYDITGDPEGVYGENTRLDLESRTDEP</sequence>
<dbReference type="Proteomes" id="UP000003963">
    <property type="component" value="Unassembled WGS sequence"/>
</dbReference>
<feature type="compositionally biased region" description="Basic residues" evidence="1">
    <location>
        <begin position="276"/>
        <end position="285"/>
    </location>
</feature>
<protein>
    <submittedName>
        <fullName evidence="4">Putative peptidoglycan-binding membrane protein</fullName>
    </submittedName>
</protein>
<dbReference type="InterPro" id="IPR036365">
    <property type="entry name" value="PGBD-like_sf"/>
</dbReference>
<feature type="region of interest" description="Disordered" evidence="1">
    <location>
        <begin position="307"/>
        <end position="436"/>
    </location>
</feature>
<evidence type="ECO:0000256" key="2">
    <source>
        <dbReference type="SAM" id="Phobius"/>
    </source>
</evidence>
<dbReference type="Pfam" id="PF01471">
    <property type="entry name" value="PG_binding_1"/>
    <property type="match status" value="1"/>
</dbReference>
<dbReference type="AlphaFoldDB" id="D9WW63"/>
<dbReference type="InterPro" id="IPR002477">
    <property type="entry name" value="Peptidoglycan-bd-like"/>
</dbReference>
<dbReference type="STRING" id="457427.SSOG_06233"/>
<evidence type="ECO:0000313" key="5">
    <source>
        <dbReference type="Proteomes" id="UP000003963"/>
    </source>
</evidence>
<name>D9WW63_9ACTN</name>
<dbReference type="Gene3D" id="1.10.101.10">
    <property type="entry name" value="PGBD-like superfamily/PGBD"/>
    <property type="match status" value="1"/>
</dbReference>
<keyword evidence="5" id="KW-1185">Reference proteome</keyword>
<feature type="compositionally biased region" description="Low complexity" evidence="1">
    <location>
        <begin position="76"/>
        <end position="94"/>
    </location>
</feature>
<feature type="transmembrane region" description="Helical" evidence="2">
    <location>
        <begin position="286"/>
        <end position="309"/>
    </location>
</feature>
<dbReference type="HOGENOM" id="CLU_048886_0_0_11"/>
<evidence type="ECO:0000259" key="3">
    <source>
        <dbReference type="Pfam" id="PF01471"/>
    </source>
</evidence>